<evidence type="ECO:0000313" key="1">
    <source>
        <dbReference type="EMBL" id="KAF2151820.1"/>
    </source>
</evidence>
<comment type="caution">
    <text evidence="1">The sequence shown here is derived from an EMBL/GenBank/DDBJ whole genome shotgun (WGS) entry which is preliminary data.</text>
</comment>
<evidence type="ECO:0000313" key="2">
    <source>
        <dbReference type="Proteomes" id="UP000799439"/>
    </source>
</evidence>
<dbReference type="EMBL" id="ML996087">
    <property type="protein sequence ID" value="KAF2151820.1"/>
    <property type="molecule type" value="Genomic_DNA"/>
</dbReference>
<name>A0A9P4J0F7_9PEZI</name>
<protein>
    <submittedName>
        <fullName evidence="1">Uncharacterized protein</fullName>
    </submittedName>
</protein>
<gene>
    <name evidence="1" type="ORF">K461DRAFT_157698</name>
</gene>
<organism evidence="1 2">
    <name type="scientific">Myriangium duriaei CBS 260.36</name>
    <dbReference type="NCBI Taxonomy" id="1168546"/>
    <lineage>
        <taxon>Eukaryota</taxon>
        <taxon>Fungi</taxon>
        <taxon>Dikarya</taxon>
        <taxon>Ascomycota</taxon>
        <taxon>Pezizomycotina</taxon>
        <taxon>Dothideomycetes</taxon>
        <taxon>Dothideomycetidae</taxon>
        <taxon>Myriangiales</taxon>
        <taxon>Myriangiaceae</taxon>
        <taxon>Myriangium</taxon>
    </lineage>
</organism>
<accession>A0A9P4J0F7</accession>
<dbReference type="AlphaFoldDB" id="A0A9P4J0F7"/>
<proteinExistence type="predicted"/>
<dbReference type="Proteomes" id="UP000799439">
    <property type="component" value="Unassembled WGS sequence"/>
</dbReference>
<reference evidence="1" key="1">
    <citation type="journal article" date="2020" name="Stud. Mycol.">
        <title>101 Dothideomycetes genomes: a test case for predicting lifestyles and emergence of pathogens.</title>
        <authorList>
            <person name="Haridas S."/>
            <person name="Albert R."/>
            <person name="Binder M."/>
            <person name="Bloem J."/>
            <person name="Labutti K."/>
            <person name="Salamov A."/>
            <person name="Andreopoulos B."/>
            <person name="Baker S."/>
            <person name="Barry K."/>
            <person name="Bills G."/>
            <person name="Bluhm B."/>
            <person name="Cannon C."/>
            <person name="Castanera R."/>
            <person name="Culley D."/>
            <person name="Daum C."/>
            <person name="Ezra D."/>
            <person name="Gonzalez J."/>
            <person name="Henrissat B."/>
            <person name="Kuo A."/>
            <person name="Liang C."/>
            <person name="Lipzen A."/>
            <person name="Lutzoni F."/>
            <person name="Magnuson J."/>
            <person name="Mondo S."/>
            <person name="Nolan M."/>
            <person name="Ohm R."/>
            <person name="Pangilinan J."/>
            <person name="Park H.-J."/>
            <person name="Ramirez L."/>
            <person name="Alfaro M."/>
            <person name="Sun H."/>
            <person name="Tritt A."/>
            <person name="Yoshinaga Y."/>
            <person name="Zwiers L.-H."/>
            <person name="Turgeon B."/>
            <person name="Goodwin S."/>
            <person name="Spatafora J."/>
            <person name="Crous P."/>
            <person name="Grigoriev I."/>
        </authorList>
    </citation>
    <scope>NUCLEOTIDE SEQUENCE</scope>
    <source>
        <strain evidence="1">CBS 260.36</strain>
    </source>
</reference>
<keyword evidence="2" id="KW-1185">Reference proteome</keyword>
<sequence>MPDPPHRRCASYSHQLHQQHNHQHQHRHLVASPFRPYRAIACRWAVLSWDRSMNVISSSSPWWEHVLQPRSCRKSCYHRQQHRTLGMNRETWWLLLWR</sequence>